<accession>A0A382Z5P6</accession>
<reference evidence="1" key="1">
    <citation type="submission" date="2018-05" db="EMBL/GenBank/DDBJ databases">
        <authorList>
            <person name="Lanie J.A."/>
            <person name="Ng W.-L."/>
            <person name="Kazmierczak K.M."/>
            <person name="Andrzejewski T.M."/>
            <person name="Davidsen T.M."/>
            <person name="Wayne K.J."/>
            <person name="Tettelin H."/>
            <person name="Glass J.I."/>
            <person name="Rusch D."/>
            <person name="Podicherti R."/>
            <person name="Tsui H.-C.T."/>
            <person name="Winkler M.E."/>
        </authorList>
    </citation>
    <scope>NUCLEOTIDE SEQUENCE</scope>
</reference>
<dbReference type="Gene3D" id="3.40.190.170">
    <property type="entry name" value="Bacterial extracellular solute-binding protein, family 7"/>
    <property type="match status" value="1"/>
</dbReference>
<organism evidence="1">
    <name type="scientific">marine metagenome</name>
    <dbReference type="NCBI Taxonomy" id="408172"/>
    <lineage>
        <taxon>unclassified sequences</taxon>
        <taxon>metagenomes</taxon>
        <taxon>ecological metagenomes</taxon>
    </lineage>
</organism>
<gene>
    <name evidence="1" type="ORF">METZ01_LOCUS443474</name>
</gene>
<name>A0A382Z5P6_9ZZZZ</name>
<dbReference type="InterPro" id="IPR038404">
    <property type="entry name" value="TRAP_DctP_sf"/>
</dbReference>
<proteinExistence type="predicted"/>
<evidence type="ECO:0000313" key="1">
    <source>
        <dbReference type="EMBL" id="SVD90620.1"/>
    </source>
</evidence>
<dbReference type="AlphaFoldDB" id="A0A382Z5P6"/>
<protein>
    <recommendedName>
        <fullName evidence="2">Leucine-binding protein domain-containing protein</fullName>
    </recommendedName>
</protein>
<evidence type="ECO:0008006" key="2">
    <source>
        <dbReference type="Google" id="ProtNLM"/>
    </source>
</evidence>
<dbReference type="EMBL" id="UINC01181102">
    <property type="protein sequence ID" value="SVD90620.1"/>
    <property type="molecule type" value="Genomic_DNA"/>
</dbReference>
<sequence length="114" mass="12076">MMKTRIGPRFVLTTALTLFGFLLHPVSAAEVMLTGASCFPIGSPPGKPFEAFVEEINARGKGVVQIDLKGGAPAIGSPFTLTQKMAKGAYDMVGCPEAYFGNVLPEAPVLRFSE</sequence>
<feature type="non-terminal residue" evidence="1">
    <location>
        <position position="114"/>
    </location>
</feature>